<accession>K8EPZ6</accession>
<dbReference type="PANTHER" id="PTHR36009">
    <property type="match status" value="1"/>
</dbReference>
<dbReference type="eggNOG" id="ENOG502QWFT">
    <property type="taxonomic scope" value="Eukaryota"/>
</dbReference>
<dbReference type="OrthoDB" id="47210at2759"/>
<evidence type="ECO:0000313" key="3">
    <source>
        <dbReference type="Proteomes" id="UP000198341"/>
    </source>
</evidence>
<dbReference type="GeneID" id="19011287"/>
<dbReference type="EMBL" id="FO082263">
    <property type="protein sequence ID" value="CCO20141.1"/>
    <property type="molecule type" value="Genomic_DNA"/>
</dbReference>
<proteinExistence type="predicted"/>
<keyword evidence="3" id="KW-1185">Reference proteome</keyword>
<sequence length="285" mass="31486">MEEGKRNGVFAMTTTKIMTMMMDKRLVVVTRAHNNNTNNNNKEEEEEQQKLLYKFWEDSERLAILGLWFSLLAVATFVAPKTVGSFDADLIAQLVSSPFQGQVNPLFEALFNSLGVVPMVYACLLVPGGGEKQPKLQPKFFVGASFALGFFALGPYLIARTPVINGVKKSNLGFITKNILESKINALLLTAFSGFLYFWAFSHVFDAAVVSEFVTLLTKQSTLACVSTCDLIVLSLVMKTAIQEDLQRRSSSLSSSASSDVNPLFYLLPVLGPSLYLLTRPELEE</sequence>
<dbReference type="Proteomes" id="UP000198341">
    <property type="component" value="Chromosome 16"/>
</dbReference>
<gene>
    <name evidence="2" type="ordered locus">Bathy16g00210</name>
</gene>
<feature type="transmembrane region" description="Helical" evidence="1">
    <location>
        <begin position="62"/>
        <end position="80"/>
    </location>
</feature>
<evidence type="ECO:0000256" key="1">
    <source>
        <dbReference type="SAM" id="Phobius"/>
    </source>
</evidence>
<keyword evidence="1" id="KW-0472">Membrane</keyword>
<feature type="transmembrane region" description="Helical" evidence="1">
    <location>
        <begin position="140"/>
        <end position="159"/>
    </location>
</feature>
<organism evidence="2 3">
    <name type="scientific">Bathycoccus prasinos</name>
    <dbReference type="NCBI Taxonomy" id="41875"/>
    <lineage>
        <taxon>Eukaryota</taxon>
        <taxon>Viridiplantae</taxon>
        <taxon>Chlorophyta</taxon>
        <taxon>Mamiellophyceae</taxon>
        <taxon>Mamiellales</taxon>
        <taxon>Bathycoccaceae</taxon>
        <taxon>Bathycoccus</taxon>
    </lineage>
</organism>
<keyword evidence="1" id="KW-1133">Transmembrane helix</keyword>
<name>K8EPZ6_9CHLO</name>
<dbReference type="PANTHER" id="PTHR36009:SF3">
    <property type="entry name" value="TRANSMEMBRANE PROTEIN"/>
    <property type="match status" value="1"/>
</dbReference>
<feature type="transmembrane region" description="Helical" evidence="1">
    <location>
        <begin position="184"/>
        <end position="201"/>
    </location>
</feature>
<evidence type="ECO:0000313" key="2">
    <source>
        <dbReference type="EMBL" id="CCO20141.1"/>
    </source>
</evidence>
<protein>
    <submittedName>
        <fullName evidence="2">Uncharacterized protein</fullName>
    </submittedName>
</protein>
<dbReference type="AlphaFoldDB" id="K8EPZ6"/>
<keyword evidence="1" id="KW-0812">Transmembrane</keyword>
<dbReference type="RefSeq" id="XP_007508524.1">
    <property type="nucleotide sequence ID" value="XM_007508462.1"/>
</dbReference>
<dbReference type="KEGG" id="bpg:Bathy16g00210"/>
<reference evidence="2 3" key="1">
    <citation type="submission" date="2011-10" db="EMBL/GenBank/DDBJ databases">
        <authorList>
            <person name="Genoscope - CEA"/>
        </authorList>
    </citation>
    <scope>NUCLEOTIDE SEQUENCE [LARGE SCALE GENOMIC DNA]</scope>
    <source>
        <strain evidence="2 3">RCC 1105</strain>
    </source>
</reference>